<dbReference type="AlphaFoldDB" id="A0A3P6CMI5"/>
<dbReference type="InterPro" id="IPR027410">
    <property type="entry name" value="TCP-1-like_intermed_sf"/>
</dbReference>
<reference evidence="1" key="1">
    <citation type="submission" date="2018-11" db="EMBL/GenBank/DDBJ databases">
        <authorList>
            <consortium name="Genoscope - CEA"/>
            <person name="William W."/>
        </authorList>
    </citation>
    <scope>NUCLEOTIDE SEQUENCE</scope>
</reference>
<dbReference type="Gene3D" id="1.10.560.10">
    <property type="entry name" value="GroEL-like equatorial domain"/>
    <property type="match status" value="1"/>
</dbReference>
<name>A0A3P6CMI5_BRACM</name>
<dbReference type="InterPro" id="IPR027413">
    <property type="entry name" value="GROEL-like_equatorial_sf"/>
</dbReference>
<gene>
    <name evidence="1" type="ORF">BRAA04T18617Z</name>
</gene>
<evidence type="ECO:0000313" key="1">
    <source>
        <dbReference type="EMBL" id="VDD15770.1"/>
    </source>
</evidence>
<accession>A0A3P6CMI5</accession>
<proteinExistence type="predicted"/>
<organism evidence="1">
    <name type="scientific">Brassica campestris</name>
    <name type="common">Field mustard</name>
    <dbReference type="NCBI Taxonomy" id="3711"/>
    <lineage>
        <taxon>Eukaryota</taxon>
        <taxon>Viridiplantae</taxon>
        <taxon>Streptophyta</taxon>
        <taxon>Embryophyta</taxon>
        <taxon>Tracheophyta</taxon>
        <taxon>Spermatophyta</taxon>
        <taxon>Magnoliopsida</taxon>
        <taxon>eudicotyledons</taxon>
        <taxon>Gunneridae</taxon>
        <taxon>Pentapetalae</taxon>
        <taxon>rosids</taxon>
        <taxon>malvids</taxon>
        <taxon>Brassicales</taxon>
        <taxon>Brassicaceae</taxon>
        <taxon>Brassiceae</taxon>
        <taxon>Brassica</taxon>
    </lineage>
</organism>
<dbReference type="Gene3D" id="3.30.260.10">
    <property type="entry name" value="TCP-1-like chaperonin intermediate domain"/>
    <property type="match status" value="1"/>
</dbReference>
<dbReference type="SUPFAM" id="SSF48592">
    <property type="entry name" value="GroEL equatorial domain-like"/>
    <property type="match status" value="1"/>
</dbReference>
<dbReference type="EMBL" id="LR031576">
    <property type="protein sequence ID" value="VDD15770.1"/>
    <property type="molecule type" value="Genomic_DNA"/>
</dbReference>
<protein>
    <submittedName>
        <fullName evidence="1">Uncharacterized protein</fullName>
    </submittedName>
</protein>
<sequence>MVLRNHLFTSPWLLQIRLSTFNPKSLPFSFSRPASASLLPPSISFKLHSESPSLSICAGNVEMVEVKMRCVRDSRLVPGAAATEIELVQRLKEYVNAETGLDKYAISKYAESFKFLISISFRILVCKLITIGNDSYVQLVV</sequence>